<reference evidence="1" key="1">
    <citation type="journal article" date="2023" name="G3 (Bethesda)">
        <title>A reference genome for the long-term kleptoplast-retaining sea slug Elysia crispata morphotype clarki.</title>
        <authorList>
            <person name="Eastman K.E."/>
            <person name="Pendleton A.L."/>
            <person name="Shaikh M.A."/>
            <person name="Suttiyut T."/>
            <person name="Ogas R."/>
            <person name="Tomko P."/>
            <person name="Gavelis G."/>
            <person name="Widhalm J.R."/>
            <person name="Wisecaver J.H."/>
        </authorList>
    </citation>
    <scope>NUCLEOTIDE SEQUENCE</scope>
    <source>
        <strain evidence="1">ECLA1</strain>
    </source>
</reference>
<accession>A0AAE0XR28</accession>
<keyword evidence="2" id="KW-1185">Reference proteome</keyword>
<dbReference type="EMBL" id="JAWDGP010007777">
    <property type="protein sequence ID" value="KAK3705046.1"/>
    <property type="molecule type" value="Genomic_DNA"/>
</dbReference>
<sequence length="147" mass="16689">MLGVSWAEVEGRERTEFGFVSQRATNYRARIGLQSWGENQDGKFERQKSQESPALVNHDDKSREMIIKRFSRLALTELRASALQAPAPGGGREYPEIGPVLTNFLQTVHEKYTCSQVRPVIRGIDQHAKFLLALLIGEWICLPICYL</sequence>
<proteinExistence type="predicted"/>
<protein>
    <submittedName>
        <fullName evidence="1">Uncharacterized protein</fullName>
    </submittedName>
</protein>
<dbReference type="AlphaFoldDB" id="A0AAE0XR28"/>
<evidence type="ECO:0000313" key="1">
    <source>
        <dbReference type="EMBL" id="KAK3705046.1"/>
    </source>
</evidence>
<evidence type="ECO:0000313" key="2">
    <source>
        <dbReference type="Proteomes" id="UP001283361"/>
    </source>
</evidence>
<gene>
    <name evidence="1" type="ORF">RRG08_006952</name>
</gene>
<comment type="caution">
    <text evidence="1">The sequence shown here is derived from an EMBL/GenBank/DDBJ whole genome shotgun (WGS) entry which is preliminary data.</text>
</comment>
<name>A0AAE0XR28_9GAST</name>
<organism evidence="1 2">
    <name type="scientific">Elysia crispata</name>
    <name type="common">lettuce slug</name>
    <dbReference type="NCBI Taxonomy" id="231223"/>
    <lineage>
        <taxon>Eukaryota</taxon>
        <taxon>Metazoa</taxon>
        <taxon>Spiralia</taxon>
        <taxon>Lophotrochozoa</taxon>
        <taxon>Mollusca</taxon>
        <taxon>Gastropoda</taxon>
        <taxon>Heterobranchia</taxon>
        <taxon>Euthyneura</taxon>
        <taxon>Panpulmonata</taxon>
        <taxon>Sacoglossa</taxon>
        <taxon>Placobranchoidea</taxon>
        <taxon>Plakobranchidae</taxon>
        <taxon>Elysia</taxon>
    </lineage>
</organism>
<dbReference type="Proteomes" id="UP001283361">
    <property type="component" value="Unassembled WGS sequence"/>
</dbReference>